<dbReference type="PATRIC" id="fig|1121477.3.peg.1185"/>
<feature type="transmembrane region" description="Helical" evidence="1">
    <location>
        <begin position="256"/>
        <end position="278"/>
    </location>
</feature>
<evidence type="ECO:0000313" key="4">
    <source>
        <dbReference type="Proteomes" id="UP000033608"/>
    </source>
</evidence>
<keyword evidence="1" id="KW-0472">Membrane</keyword>
<keyword evidence="1" id="KW-1133">Transmembrane helix</keyword>
<dbReference type="Proteomes" id="UP000184533">
    <property type="component" value="Unassembled WGS sequence"/>
</dbReference>
<reference evidence="2 4" key="1">
    <citation type="submission" date="2015-03" db="EMBL/GenBank/DDBJ databases">
        <authorList>
            <person name="Hassan Y.I."/>
            <person name="Lepp D."/>
            <person name="Zhou T."/>
        </authorList>
    </citation>
    <scope>NUCLEOTIDE SEQUENCE [LARGE SCALE GENOMIC DNA]</scope>
    <source>
        <strain evidence="2 4">DSM 17137</strain>
    </source>
</reference>
<name>A0A0F5LYT9_9HYPH</name>
<evidence type="ECO:0000313" key="3">
    <source>
        <dbReference type="EMBL" id="SHF93737.1"/>
    </source>
</evidence>
<dbReference type="STRING" id="1121477.SAMN02745223_03931"/>
<evidence type="ECO:0008006" key="6">
    <source>
        <dbReference type="Google" id="ProtNLM"/>
    </source>
</evidence>
<proteinExistence type="predicted"/>
<dbReference type="EMBL" id="FQVC01000018">
    <property type="protein sequence ID" value="SHF93737.1"/>
    <property type="molecule type" value="Genomic_DNA"/>
</dbReference>
<evidence type="ECO:0000256" key="1">
    <source>
        <dbReference type="SAM" id="Phobius"/>
    </source>
</evidence>
<feature type="transmembrane region" description="Helical" evidence="1">
    <location>
        <begin position="397"/>
        <end position="414"/>
    </location>
</feature>
<dbReference type="Proteomes" id="UP000033608">
    <property type="component" value="Unassembled WGS sequence"/>
</dbReference>
<feature type="transmembrane region" description="Helical" evidence="1">
    <location>
        <begin position="134"/>
        <end position="152"/>
    </location>
</feature>
<evidence type="ECO:0000313" key="5">
    <source>
        <dbReference type="Proteomes" id="UP000184533"/>
    </source>
</evidence>
<gene>
    <name evidence="3" type="ORF">SAMN02745223_03931</name>
    <name evidence="2" type="ORF">VW29_00730</name>
</gene>
<feature type="transmembrane region" description="Helical" evidence="1">
    <location>
        <begin position="285"/>
        <end position="306"/>
    </location>
</feature>
<protein>
    <recommendedName>
        <fullName evidence="6">4-amino-4-deoxy-L-arabinose transferase</fullName>
    </recommendedName>
</protein>
<reference evidence="3 5" key="2">
    <citation type="submission" date="2016-11" db="EMBL/GenBank/DDBJ databases">
        <authorList>
            <person name="Jaros S."/>
            <person name="Januszkiewicz K."/>
            <person name="Wedrychowicz H."/>
        </authorList>
    </citation>
    <scope>NUCLEOTIDE SEQUENCE [LARGE SCALE GENOMIC DNA]</scope>
    <source>
        <strain evidence="3 5">DSM 17137</strain>
    </source>
</reference>
<keyword evidence="1" id="KW-0812">Transmembrane</keyword>
<dbReference type="RefSeq" id="WP_046133449.1">
    <property type="nucleotide sequence ID" value="NZ_FQVC01000018.1"/>
</dbReference>
<dbReference type="AlphaFoldDB" id="A0A0F5LYT9"/>
<evidence type="ECO:0000313" key="2">
    <source>
        <dbReference type="EMBL" id="KKB86812.1"/>
    </source>
</evidence>
<feature type="transmembrane region" description="Helical" evidence="1">
    <location>
        <begin position="104"/>
        <end position="122"/>
    </location>
</feature>
<feature type="transmembrane region" description="Helical" evidence="1">
    <location>
        <begin position="227"/>
        <end position="244"/>
    </location>
</feature>
<feature type="transmembrane region" description="Helical" evidence="1">
    <location>
        <begin position="342"/>
        <end position="362"/>
    </location>
</feature>
<keyword evidence="4" id="KW-1185">Reference proteome</keyword>
<sequence length="595" mass="64114">MTSGPVKPASLNPWMLLAVFVVAALTLIARAQLSAGPLLGDTDDAMRMVVVRDFLAGQGWHDLVQHRLDTPYGAEIHWSRLVDVPLGLLVLGFRPLFGSGAEMAAAYVWPLLLLAVLLWVSARLSLRLVGPEAVLPALILPVLNPAIAAEFVPGRIDHHNLVIILTLATAWTSIEALQRPRFALAAGLLAATSLAIATESIPAIAAAIVVFAMLWVVDPNRSTTTRLFGLAFAAATLLHLAIARPPGRWLEAACDMISPVYAGGALVVGVVFTLVSLLRGPRSPWLRLLLLGGLGLGGLAGLLAIYPQCLGGPYAALDPWLLANWIDRIAEAKPWHVSVIDLPGYSIAVALPVLLALPLLVARLLYARHDRDEWLVLLAFLLFVTLVMLAQVRGVRLAAMLAVPPAAWLIVTIRHRYLANKRGGDALLLLVAWTVLSGVVLAPLVSFGVGLLPASSVAKVQEARASKLACLEPEAFIDLRGLPPERILTPIDLGAHMLLETPHAVVAAPYHRNQRGVRAVFDFLNLPIDQARDILEMRGIGLVVTCPAMPEMQGLATRAPDSFIELARQDLLPPWLREVSLPDSPLKVYAVLPRW</sequence>
<feature type="transmembrane region" description="Helical" evidence="1">
    <location>
        <begin position="182"/>
        <end position="215"/>
    </location>
</feature>
<dbReference type="EMBL" id="LAJF01000020">
    <property type="protein sequence ID" value="KKB86812.1"/>
    <property type="molecule type" value="Genomic_DNA"/>
</dbReference>
<organism evidence="2 4">
    <name type="scientific">Devosia limi DSM 17137</name>
    <dbReference type="NCBI Taxonomy" id="1121477"/>
    <lineage>
        <taxon>Bacteria</taxon>
        <taxon>Pseudomonadati</taxon>
        <taxon>Pseudomonadota</taxon>
        <taxon>Alphaproteobacteria</taxon>
        <taxon>Hyphomicrobiales</taxon>
        <taxon>Devosiaceae</taxon>
        <taxon>Devosia</taxon>
    </lineage>
</organism>
<feature type="transmembrane region" description="Helical" evidence="1">
    <location>
        <begin position="374"/>
        <end position="391"/>
    </location>
</feature>
<feature type="transmembrane region" description="Helical" evidence="1">
    <location>
        <begin position="426"/>
        <end position="452"/>
    </location>
</feature>
<accession>A0A0F5LYT9</accession>